<evidence type="ECO:0000313" key="1">
    <source>
        <dbReference type="EMBL" id="PTB74306.1"/>
    </source>
</evidence>
<accession>A0A2T4BYK4</accession>
<protein>
    <submittedName>
        <fullName evidence="1">Uncharacterized protein</fullName>
    </submittedName>
</protein>
<reference evidence="1 2" key="1">
    <citation type="submission" date="2016-07" db="EMBL/GenBank/DDBJ databases">
        <title>Multiple horizontal gene transfer events from other fungi enriched the ability of initially mycotrophic Trichoderma (Ascomycota) to feed on dead plant biomass.</title>
        <authorList>
            <consortium name="DOE Joint Genome Institute"/>
            <person name="Aerts A."/>
            <person name="Atanasova L."/>
            <person name="Chenthamara K."/>
            <person name="Zhang J."/>
            <person name="Grujic M."/>
            <person name="Henrissat B."/>
            <person name="Kuo A."/>
            <person name="Salamov A."/>
            <person name="Lipzen A."/>
            <person name="Labutti K."/>
            <person name="Barry K."/>
            <person name="Miao Y."/>
            <person name="Rahimi M.J."/>
            <person name="Shen Q."/>
            <person name="Grigoriev I.V."/>
            <person name="Kubicek C.P."/>
            <person name="Druzhinina I.S."/>
        </authorList>
    </citation>
    <scope>NUCLEOTIDE SEQUENCE [LARGE SCALE GENOMIC DNA]</scope>
    <source>
        <strain evidence="1 2">ATCC 18648</strain>
    </source>
</reference>
<name>A0A2T4BYK4_TRILO</name>
<sequence length="108" mass="11627">RSCCALHAHLPPLTTSGIWPLPVGAECSAAKMVALPLANPSSLTTKQFHCIVRWRCSGTEPMMTSLDPARPVSTQPNRRARSSFLGLLEAVASPTRESTLDFGKLQPT</sequence>
<dbReference type="Proteomes" id="UP000240760">
    <property type="component" value="Unassembled WGS sequence"/>
</dbReference>
<dbReference type="AlphaFoldDB" id="A0A2T4BYK4"/>
<feature type="non-terminal residue" evidence="1">
    <location>
        <position position="1"/>
    </location>
</feature>
<gene>
    <name evidence="1" type="ORF">M440DRAFT_1311685</name>
</gene>
<evidence type="ECO:0000313" key="2">
    <source>
        <dbReference type="Proteomes" id="UP000240760"/>
    </source>
</evidence>
<organism evidence="1 2">
    <name type="scientific">Trichoderma longibrachiatum ATCC 18648</name>
    <dbReference type="NCBI Taxonomy" id="983965"/>
    <lineage>
        <taxon>Eukaryota</taxon>
        <taxon>Fungi</taxon>
        <taxon>Dikarya</taxon>
        <taxon>Ascomycota</taxon>
        <taxon>Pezizomycotina</taxon>
        <taxon>Sordariomycetes</taxon>
        <taxon>Hypocreomycetidae</taxon>
        <taxon>Hypocreales</taxon>
        <taxon>Hypocreaceae</taxon>
        <taxon>Trichoderma</taxon>
    </lineage>
</organism>
<dbReference type="OrthoDB" id="10571863at2759"/>
<dbReference type="EMBL" id="KZ679136">
    <property type="protein sequence ID" value="PTB74306.1"/>
    <property type="molecule type" value="Genomic_DNA"/>
</dbReference>
<keyword evidence="2" id="KW-1185">Reference proteome</keyword>
<proteinExistence type="predicted"/>
<feature type="non-terminal residue" evidence="1">
    <location>
        <position position="108"/>
    </location>
</feature>